<accession>A0A4Q7NZA2</accession>
<feature type="transmembrane region" description="Helical" evidence="14">
    <location>
        <begin position="824"/>
        <end position="850"/>
    </location>
</feature>
<feature type="transmembrane region" description="Helical" evidence="14">
    <location>
        <begin position="51"/>
        <end position="73"/>
    </location>
</feature>
<keyword evidence="5" id="KW-0813">Transport</keyword>
<dbReference type="SFLD" id="SFLDG00002">
    <property type="entry name" value="C1.7:_P-type_atpase_like"/>
    <property type="match status" value="1"/>
</dbReference>
<protein>
    <recommendedName>
        <fullName evidence="3">P-type Ca(2+) transporter</fullName>
        <ecNumber evidence="3">7.2.2.10</ecNumber>
    </recommendedName>
</protein>
<sequence length="884" mass="96212">MFEEKTAAQAAEELQTDCRMGLTEKEAAVRLSYMGPNRLREEKKKTALQRFVSQLMDPLIYILLAAAGISLALGEWNDAAIVLIVVVVNALIGMIQEGKAEKALEALKKLTSLKALVRRDGVEKEIPAEEIVKGDLVLLEAGRQVPADLRLVSDNGLKIEEAALTGESVPSEKSAAFLAEGKLPVGDRKNMAYMSTSVIHGRGSGIATATGMQTEIGRIAGMIGQDKTELTALQRKLGQLGKVLSLITLVLCVALFGLAVWQKRDIVEMLITAISLAVAAVPEGLPAIVTITLAFSVSRMVKVHTIIRRLPSVETLGCVNVVCSDKTGTLTQNRMTVTACFTGMRQAEAGQLDARKDEEFLRGFVLCNDAVLEKNRRLGDPTELALLELGARYGLNRELTEQDFPRTGEIPFDSARKRMTTLHRGRKGSISYTKGAADMILDRCSHIWINGEAVPMTSWHRKQIAEVLKQMASKALRVLAVAFKQDNTGGMSEKDMTFLGLAGMMDPVRPDAVEAVERFKKASVRTVMITGDHRDTALAIARQLGIAKADDACITGQELDGMTEEELDKRLPGTTVFARVSPEHKVRIVQAFQRLGDVVAMTGDGINDAPSLKKADIGIAMGKGGTDVAKNAADMVLADDHFSTIEKAIEEGRGIYENIKKSVLFLLSSNFGEVMTMFAAIACGLASPLKPVHILWINLITDSLPAMALGVDENDKKELMARPPRGSREGLFSDGGFAFTVLYGVLIASISLAAFLKIPLLWMEREGIEFSLQALRETLQNPALLARAQTGAFTVLGLSQLFHAVGMRDVHKSVFRMNHLSNKLMILACAAGFFLQFIVTEISFLIPIFGTVQLNLMEWLELLGLAAMPLVAHEILCFGKNKKK</sequence>
<feature type="transmembrane region" description="Helical" evidence="14">
    <location>
        <begin position="663"/>
        <end position="687"/>
    </location>
</feature>
<dbReference type="PRINTS" id="PR00119">
    <property type="entry name" value="CATATPASE"/>
</dbReference>
<feature type="transmembrane region" description="Helical" evidence="14">
    <location>
        <begin position="731"/>
        <end position="756"/>
    </location>
</feature>
<name>A0A4Q7NZA2_9FIRM</name>
<keyword evidence="8" id="KW-0547">Nucleotide-binding</keyword>
<evidence type="ECO:0000313" key="17">
    <source>
        <dbReference type="Proteomes" id="UP000292927"/>
    </source>
</evidence>
<evidence type="ECO:0000256" key="9">
    <source>
        <dbReference type="ARBA" id="ARBA00022840"/>
    </source>
</evidence>
<dbReference type="Gene3D" id="3.40.1110.10">
    <property type="entry name" value="Calcium-transporting ATPase, cytoplasmic domain N"/>
    <property type="match status" value="1"/>
</dbReference>
<keyword evidence="5" id="KW-0106">Calcium</keyword>
<feature type="transmembrane region" description="Helical" evidence="14">
    <location>
        <begin position="243"/>
        <end position="261"/>
    </location>
</feature>
<evidence type="ECO:0000256" key="7">
    <source>
        <dbReference type="ARBA" id="ARBA00022723"/>
    </source>
</evidence>
<dbReference type="GO" id="GO:0005886">
    <property type="term" value="C:plasma membrane"/>
    <property type="evidence" value="ECO:0007669"/>
    <property type="project" value="UniProtKB-SubCell"/>
</dbReference>
<keyword evidence="11 14" id="KW-1133">Transmembrane helix</keyword>
<dbReference type="Pfam" id="PF00122">
    <property type="entry name" value="E1-E2_ATPase"/>
    <property type="match status" value="1"/>
</dbReference>
<dbReference type="PANTHER" id="PTHR42861">
    <property type="entry name" value="CALCIUM-TRANSPORTING ATPASE"/>
    <property type="match status" value="1"/>
</dbReference>
<dbReference type="SFLD" id="SFLDS00003">
    <property type="entry name" value="Haloacid_Dehalogenase"/>
    <property type="match status" value="1"/>
</dbReference>
<dbReference type="AlphaFoldDB" id="A0A4Q7NZA2"/>
<dbReference type="InterPro" id="IPR023298">
    <property type="entry name" value="ATPase_P-typ_TM_dom_sf"/>
</dbReference>
<dbReference type="SUPFAM" id="SSF81660">
    <property type="entry name" value="Metal cation-transporting ATPase, ATP-binding domain N"/>
    <property type="match status" value="1"/>
</dbReference>
<keyword evidence="12 14" id="KW-0472">Membrane</keyword>
<dbReference type="InterPro" id="IPR001757">
    <property type="entry name" value="P_typ_ATPase"/>
</dbReference>
<dbReference type="InterPro" id="IPR036412">
    <property type="entry name" value="HAD-like_sf"/>
</dbReference>
<dbReference type="InterPro" id="IPR018303">
    <property type="entry name" value="ATPase_P-typ_P_site"/>
</dbReference>
<evidence type="ECO:0000256" key="1">
    <source>
        <dbReference type="ARBA" id="ARBA00004651"/>
    </source>
</evidence>
<evidence type="ECO:0000256" key="8">
    <source>
        <dbReference type="ARBA" id="ARBA00022741"/>
    </source>
</evidence>
<evidence type="ECO:0000256" key="5">
    <source>
        <dbReference type="ARBA" id="ARBA00022568"/>
    </source>
</evidence>
<evidence type="ECO:0000256" key="2">
    <source>
        <dbReference type="ARBA" id="ARBA00005675"/>
    </source>
</evidence>
<dbReference type="InterPro" id="IPR023299">
    <property type="entry name" value="ATPase_P-typ_cyto_dom_N"/>
</dbReference>
<dbReference type="InterPro" id="IPR004014">
    <property type="entry name" value="ATPase_P-typ_cation-transptr_N"/>
</dbReference>
<comment type="caution">
    <text evidence="16">The sequence shown here is derived from an EMBL/GenBank/DDBJ whole genome shotgun (WGS) entry which is preliminary data.</text>
</comment>
<dbReference type="EC" id="7.2.2.10" evidence="3"/>
<feature type="domain" description="Cation-transporting P-type ATPase N-terminal" evidence="15">
    <location>
        <begin position="1"/>
        <end position="75"/>
    </location>
</feature>
<dbReference type="SUPFAM" id="SSF81653">
    <property type="entry name" value="Calcium ATPase, transduction domain A"/>
    <property type="match status" value="1"/>
</dbReference>
<proteinExistence type="inferred from homology"/>
<evidence type="ECO:0000256" key="6">
    <source>
        <dbReference type="ARBA" id="ARBA00022692"/>
    </source>
</evidence>
<evidence type="ECO:0000256" key="12">
    <source>
        <dbReference type="ARBA" id="ARBA00023136"/>
    </source>
</evidence>
<comment type="subcellular location">
    <subcellularLocation>
        <location evidence="1">Cell membrane</location>
        <topology evidence="1">Multi-pass membrane protein</topology>
    </subcellularLocation>
</comment>
<evidence type="ECO:0000256" key="10">
    <source>
        <dbReference type="ARBA" id="ARBA00022967"/>
    </source>
</evidence>
<dbReference type="SUPFAM" id="SSF56784">
    <property type="entry name" value="HAD-like"/>
    <property type="match status" value="1"/>
</dbReference>
<dbReference type="OrthoDB" id="9760364at2"/>
<keyword evidence="17" id="KW-1185">Reference proteome</keyword>
<evidence type="ECO:0000313" key="16">
    <source>
        <dbReference type="EMBL" id="RZS92695.1"/>
    </source>
</evidence>
<dbReference type="Pfam" id="PF00690">
    <property type="entry name" value="Cation_ATPase_N"/>
    <property type="match status" value="1"/>
</dbReference>
<dbReference type="Pfam" id="PF13246">
    <property type="entry name" value="Cation_ATPase"/>
    <property type="match status" value="1"/>
</dbReference>
<dbReference type="PRINTS" id="PR00120">
    <property type="entry name" value="HATPASE"/>
</dbReference>
<dbReference type="InterPro" id="IPR008250">
    <property type="entry name" value="ATPase_P-typ_transduc_dom_A_sf"/>
</dbReference>
<organism evidence="16 17">
    <name type="scientific">Cuneatibacter caecimuris</name>
    <dbReference type="NCBI Taxonomy" id="1796618"/>
    <lineage>
        <taxon>Bacteria</taxon>
        <taxon>Bacillati</taxon>
        <taxon>Bacillota</taxon>
        <taxon>Clostridia</taxon>
        <taxon>Lachnospirales</taxon>
        <taxon>Lachnospiraceae</taxon>
        <taxon>Cuneatibacter</taxon>
    </lineage>
</organism>
<dbReference type="FunFam" id="3.40.50.1000:FF:000001">
    <property type="entry name" value="Phospholipid-transporting ATPase IC"/>
    <property type="match status" value="1"/>
</dbReference>
<keyword evidence="4" id="KW-1003">Cell membrane</keyword>
<evidence type="ECO:0000256" key="13">
    <source>
        <dbReference type="ARBA" id="ARBA00048694"/>
    </source>
</evidence>
<gene>
    <name evidence="16" type="ORF">EV209_2990</name>
</gene>
<dbReference type="Gene3D" id="2.70.150.10">
    <property type="entry name" value="Calcium-transporting ATPase, cytoplasmic transduction domain A"/>
    <property type="match status" value="1"/>
</dbReference>
<comment type="similarity">
    <text evidence="2">Belongs to the cation transport ATPase (P-type) (TC 3.A.3) family. Type IIA subfamily.</text>
</comment>
<dbReference type="InterPro" id="IPR023214">
    <property type="entry name" value="HAD_sf"/>
</dbReference>
<evidence type="ECO:0000256" key="11">
    <source>
        <dbReference type="ARBA" id="ARBA00022989"/>
    </source>
</evidence>
<dbReference type="GO" id="GO:0140352">
    <property type="term" value="P:export from cell"/>
    <property type="evidence" value="ECO:0007669"/>
    <property type="project" value="UniProtKB-ARBA"/>
</dbReference>
<reference evidence="16 17" key="1">
    <citation type="submission" date="2019-02" db="EMBL/GenBank/DDBJ databases">
        <title>Genomic Encyclopedia of Type Strains, Phase IV (KMG-IV): sequencing the most valuable type-strain genomes for metagenomic binning, comparative biology and taxonomic classification.</title>
        <authorList>
            <person name="Goeker M."/>
        </authorList>
    </citation>
    <scope>NUCLEOTIDE SEQUENCE [LARGE SCALE GENOMIC DNA]</scope>
    <source>
        <strain evidence="16 17">DSM 29486</strain>
    </source>
</reference>
<dbReference type="InterPro" id="IPR059000">
    <property type="entry name" value="ATPase_P-type_domA"/>
</dbReference>
<evidence type="ECO:0000256" key="4">
    <source>
        <dbReference type="ARBA" id="ARBA00022475"/>
    </source>
</evidence>
<keyword evidence="6 14" id="KW-0812">Transmembrane</keyword>
<dbReference type="PROSITE" id="PS00154">
    <property type="entry name" value="ATPASE_E1_E2"/>
    <property type="match status" value="1"/>
</dbReference>
<dbReference type="GO" id="GO:0016887">
    <property type="term" value="F:ATP hydrolysis activity"/>
    <property type="evidence" value="ECO:0007669"/>
    <property type="project" value="InterPro"/>
</dbReference>
<feature type="transmembrane region" description="Helical" evidence="14">
    <location>
        <begin position="862"/>
        <end position="879"/>
    </location>
</feature>
<dbReference type="SFLD" id="SFLDF00027">
    <property type="entry name" value="p-type_atpase"/>
    <property type="match status" value="1"/>
</dbReference>
<feature type="transmembrane region" description="Helical" evidence="14">
    <location>
        <begin position="273"/>
        <end position="295"/>
    </location>
</feature>
<keyword evidence="7" id="KW-0479">Metal-binding</keyword>
<comment type="catalytic activity">
    <reaction evidence="13">
        <text>Ca(2+)(in) + ATP + H2O = Ca(2+)(out) + ADP + phosphate + H(+)</text>
        <dbReference type="Rhea" id="RHEA:18105"/>
        <dbReference type="ChEBI" id="CHEBI:15377"/>
        <dbReference type="ChEBI" id="CHEBI:15378"/>
        <dbReference type="ChEBI" id="CHEBI:29108"/>
        <dbReference type="ChEBI" id="CHEBI:30616"/>
        <dbReference type="ChEBI" id="CHEBI:43474"/>
        <dbReference type="ChEBI" id="CHEBI:456216"/>
        <dbReference type="EC" id="7.2.2.10"/>
    </reaction>
</comment>
<dbReference type="Gene3D" id="1.20.1110.10">
    <property type="entry name" value="Calcium-transporting ATPase, transmembrane domain"/>
    <property type="match status" value="1"/>
</dbReference>
<dbReference type="GO" id="GO:0046872">
    <property type="term" value="F:metal ion binding"/>
    <property type="evidence" value="ECO:0007669"/>
    <property type="project" value="UniProtKB-KW"/>
</dbReference>
<dbReference type="InterPro" id="IPR006068">
    <property type="entry name" value="ATPase_P-typ_cation-transptr_C"/>
</dbReference>
<feature type="transmembrane region" description="Helical" evidence="14">
    <location>
        <begin position="79"/>
        <end position="95"/>
    </location>
</feature>
<dbReference type="NCBIfam" id="TIGR01494">
    <property type="entry name" value="ATPase_P-type"/>
    <property type="match status" value="3"/>
</dbReference>
<keyword evidence="9" id="KW-0067">ATP-binding</keyword>
<evidence type="ECO:0000259" key="15">
    <source>
        <dbReference type="SMART" id="SM00831"/>
    </source>
</evidence>
<dbReference type="RefSeq" id="WP_130436224.1">
    <property type="nucleotide sequence ID" value="NZ_SGXF01000008.1"/>
</dbReference>
<evidence type="ECO:0000256" key="14">
    <source>
        <dbReference type="SAM" id="Phobius"/>
    </source>
</evidence>
<dbReference type="FunFam" id="3.40.50.1000:FF:000028">
    <property type="entry name" value="Calcium-transporting P-type ATPase, putative"/>
    <property type="match status" value="1"/>
</dbReference>
<dbReference type="GO" id="GO:0005388">
    <property type="term" value="F:P-type calcium transporter activity"/>
    <property type="evidence" value="ECO:0007669"/>
    <property type="project" value="UniProtKB-EC"/>
</dbReference>
<dbReference type="FunFam" id="2.70.150.10:FF:000016">
    <property type="entry name" value="Calcium-transporting P-type ATPase putative"/>
    <property type="match status" value="1"/>
</dbReference>
<keyword evidence="5" id="KW-0109">Calcium transport</keyword>
<dbReference type="InterPro" id="IPR044492">
    <property type="entry name" value="P_typ_ATPase_HD_dom"/>
</dbReference>
<keyword evidence="10" id="KW-1278">Translocase</keyword>
<evidence type="ECO:0000256" key="3">
    <source>
        <dbReference type="ARBA" id="ARBA00012790"/>
    </source>
</evidence>
<dbReference type="SUPFAM" id="SSF81665">
    <property type="entry name" value="Calcium ATPase, transmembrane domain M"/>
    <property type="match status" value="1"/>
</dbReference>
<dbReference type="Proteomes" id="UP000292927">
    <property type="component" value="Unassembled WGS sequence"/>
</dbReference>
<dbReference type="Pfam" id="PF00689">
    <property type="entry name" value="Cation_ATPase_C"/>
    <property type="match status" value="1"/>
</dbReference>
<dbReference type="Gene3D" id="3.40.50.1000">
    <property type="entry name" value="HAD superfamily/HAD-like"/>
    <property type="match status" value="1"/>
</dbReference>
<dbReference type="SMART" id="SM00831">
    <property type="entry name" value="Cation_ATPase_N"/>
    <property type="match status" value="1"/>
</dbReference>
<dbReference type="GO" id="GO:0005524">
    <property type="term" value="F:ATP binding"/>
    <property type="evidence" value="ECO:0007669"/>
    <property type="project" value="UniProtKB-KW"/>
</dbReference>
<dbReference type="EMBL" id="SGXF01000008">
    <property type="protein sequence ID" value="RZS92695.1"/>
    <property type="molecule type" value="Genomic_DNA"/>
</dbReference>
<keyword evidence="5" id="KW-0406">Ion transport</keyword>